<dbReference type="AlphaFoldDB" id="A0A3N4IWK7"/>
<protein>
    <submittedName>
        <fullName evidence="2">Uncharacterized protein</fullName>
    </submittedName>
</protein>
<evidence type="ECO:0000313" key="3">
    <source>
        <dbReference type="Proteomes" id="UP000276215"/>
    </source>
</evidence>
<reference evidence="2 3" key="1">
    <citation type="journal article" date="2018" name="Nat. Ecol. Evol.">
        <title>Pezizomycetes genomes reveal the molecular basis of ectomycorrhizal truffle lifestyle.</title>
        <authorList>
            <person name="Murat C."/>
            <person name="Payen T."/>
            <person name="Noel B."/>
            <person name="Kuo A."/>
            <person name="Morin E."/>
            <person name="Chen J."/>
            <person name="Kohler A."/>
            <person name="Krizsan K."/>
            <person name="Balestrini R."/>
            <person name="Da Silva C."/>
            <person name="Montanini B."/>
            <person name="Hainaut M."/>
            <person name="Levati E."/>
            <person name="Barry K.W."/>
            <person name="Belfiori B."/>
            <person name="Cichocki N."/>
            <person name="Clum A."/>
            <person name="Dockter R.B."/>
            <person name="Fauchery L."/>
            <person name="Guy J."/>
            <person name="Iotti M."/>
            <person name="Le Tacon F."/>
            <person name="Lindquist E.A."/>
            <person name="Lipzen A."/>
            <person name="Malagnac F."/>
            <person name="Mello A."/>
            <person name="Molinier V."/>
            <person name="Miyauchi S."/>
            <person name="Poulain J."/>
            <person name="Riccioni C."/>
            <person name="Rubini A."/>
            <person name="Sitrit Y."/>
            <person name="Splivallo R."/>
            <person name="Traeger S."/>
            <person name="Wang M."/>
            <person name="Zifcakova L."/>
            <person name="Wipf D."/>
            <person name="Zambonelli A."/>
            <person name="Paolocci F."/>
            <person name="Nowrousian M."/>
            <person name="Ottonello S."/>
            <person name="Baldrian P."/>
            <person name="Spatafora J.W."/>
            <person name="Henrissat B."/>
            <person name="Nagy L.G."/>
            <person name="Aury J.M."/>
            <person name="Wincker P."/>
            <person name="Grigoriev I.V."/>
            <person name="Bonfante P."/>
            <person name="Martin F.M."/>
        </authorList>
    </citation>
    <scope>NUCLEOTIDE SEQUENCE [LARGE SCALE GENOMIC DNA]</scope>
    <source>
        <strain evidence="2 3">120613-1</strain>
    </source>
</reference>
<dbReference type="EMBL" id="ML120605">
    <property type="protein sequence ID" value="RPA89198.1"/>
    <property type="molecule type" value="Genomic_DNA"/>
</dbReference>
<dbReference type="Proteomes" id="UP000276215">
    <property type="component" value="Unassembled WGS sequence"/>
</dbReference>
<sequence length="91" mass="9338">MVSRPPSWYLTTTPSRVSRSFSPAPPPPTPASRGLPPMAHTSGSPSGTRHLACSGLVFRLTSARVDLFGPQPTATAQGTPSLSAVPSALIG</sequence>
<feature type="region of interest" description="Disordered" evidence="1">
    <location>
        <begin position="71"/>
        <end position="91"/>
    </location>
</feature>
<feature type="region of interest" description="Disordered" evidence="1">
    <location>
        <begin position="1"/>
        <end position="48"/>
    </location>
</feature>
<feature type="compositionally biased region" description="Polar residues" evidence="1">
    <location>
        <begin position="72"/>
        <end position="84"/>
    </location>
</feature>
<keyword evidence="3" id="KW-1185">Reference proteome</keyword>
<organism evidence="2 3">
    <name type="scientific">Choiromyces venosus 120613-1</name>
    <dbReference type="NCBI Taxonomy" id="1336337"/>
    <lineage>
        <taxon>Eukaryota</taxon>
        <taxon>Fungi</taxon>
        <taxon>Dikarya</taxon>
        <taxon>Ascomycota</taxon>
        <taxon>Pezizomycotina</taxon>
        <taxon>Pezizomycetes</taxon>
        <taxon>Pezizales</taxon>
        <taxon>Tuberaceae</taxon>
        <taxon>Choiromyces</taxon>
    </lineage>
</organism>
<gene>
    <name evidence="2" type="ORF">L873DRAFT_1823331</name>
</gene>
<proteinExistence type="predicted"/>
<accession>A0A3N4IWK7</accession>
<evidence type="ECO:0000256" key="1">
    <source>
        <dbReference type="SAM" id="MobiDB-lite"/>
    </source>
</evidence>
<name>A0A3N4IWK7_9PEZI</name>
<evidence type="ECO:0000313" key="2">
    <source>
        <dbReference type="EMBL" id="RPA89198.1"/>
    </source>
</evidence>